<dbReference type="Gene3D" id="3.40.50.720">
    <property type="entry name" value="NAD(P)-binding Rossmann-like Domain"/>
    <property type="match status" value="1"/>
</dbReference>
<evidence type="ECO:0000259" key="5">
    <source>
        <dbReference type="PROSITE" id="PS51201"/>
    </source>
</evidence>
<evidence type="ECO:0000256" key="1">
    <source>
        <dbReference type="ARBA" id="ARBA00017378"/>
    </source>
</evidence>
<dbReference type="RefSeq" id="WP_163815541.1">
    <property type="nucleotide sequence ID" value="NZ_JAAGOB010000001.1"/>
</dbReference>
<dbReference type="AlphaFoldDB" id="A0A6N9YGI0"/>
<dbReference type="GO" id="GO:0015079">
    <property type="term" value="F:potassium ion transmembrane transporter activity"/>
    <property type="evidence" value="ECO:0007669"/>
    <property type="project" value="InterPro"/>
</dbReference>
<dbReference type="InterPro" id="IPR050721">
    <property type="entry name" value="Trk_Ktr_HKT_K-transport"/>
</dbReference>
<dbReference type="InterPro" id="IPR003148">
    <property type="entry name" value="RCK_N"/>
</dbReference>
<reference evidence="7 8" key="1">
    <citation type="submission" date="2020-02" db="EMBL/GenBank/DDBJ databases">
        <authorList>
            <person name="Li X.-J."/>
            <person name="Feng X.-M."/>
        </authorList>
    </citation>
    <scope>NUCLEOTIDE SEQUENCE [LARGE SCALE GENOMIC DNA]</scope>
    <source>
        <strain evidence="7 8">CGMCC 4.7225</strain>
    </source>
</reference>
<keyword evidence="2" id="KW-0813">Transport</keyword>
<dbReference type="Gene3D" id="3.30.70.1450">
    <property type="entry name" value="Regulator of K+ conductance, C-terminal domain"/>
    <property type="match status" value="1"/>
</dbReference>
<protein>
    <recommendedName>
        <fullName evidence="1">Trk system potassium uptake protein TrkA</fullName>
    </recommendedName>
</protein>
<dbReference type="SUPFAM" id="SSF116726">
    <property type="entry name" value="TrkA C-terminal domain-like"/>
    <property type="match status" value="1"/>
</dbReference>
<dbReference type="SUPFAM" id="SSF51735">
    <property type="entry name" value="NAD(P)-binding Rossmann-fold domains"/>
    <property type="match status" value="1"/>
</dbReference>
<dbReference type="PANTHER" id="PTHR43833:SF8">
    <property type="entry name" value="TRK SYSTEM POTASSIUM UPTAKE PROTEIN TRKA"/>
    <property type="match status" value="1"/>
</dbReference>
<dbReference type="Pfam" id="PF02254">
    <property type="entry name" value="TrkA_N"/>
    <property type="match status" value="1"/>
</dbReference>
<evidence type="ECO:0000259" key="6">
    <source>
        <dbReference type="PROSITE" id="PS51202"/>
    </source>
</evidence>
<comment type="caution">
    <text evidence="7">The sequence shown here is derived from an EMBL/GenBank/DDBJ whole genome shotgun (WGS) entry which is preliminary data.</text>
</comment>
<evidence type="ECO:0000256" key="4">
    <source>
        <dbReference type="ARBA" id="ARBA00023027"/>
    </source>
</evidence>
<feature type="domain" description="RCK N-terminal" evidence="5">
    <location>
        <begin position="1"/>
        <end position="118"/>
    </location>
</feature>
<dbReference type="InterPro" id="IPR006037">
    <property type="entry name" value="RCK_C"/>
</dbReference>
<dbReference type="Proteomes" id="UP000469185">
    <property type="component" value="Unassembled WGS sequence"/>
</dbReference>
<evidence type="ECO:0000256" key="2">
    <source>
        <dbReference type="ARBA" id="ARBA00022538"/>
    </source>
</evidence>
<evidence type="ECO:0000313" key="7">
    <source>
        <dbReference type="EMBL" id="NED94103.1"/>
    </source>
</evidence>
<evidence type="ECO:0000313" key="8">
    <source>
        <dbReference type="Proteomes" id="UP000469185"/>
    </source>
</evidence>
<sequence length="221" mass="23317">MHVVIMGCGRVGSTLAHGLQTRGHSVAVVDQNKDAFRRLRPGFEGITITGVGFDRHVLQEAGITEAGAFAAVSSGDNSNIIAARVARDTFGVTNVVARIYDPGRAEVYERLGIPTVATVRWSADQVLRRILPDEIETEWVDPSGTVRLAEAHLGPKWIGSSVRALEQASGSRVALITRFGRGLIPHADTVIEEGDRVHAVVADTDIAAAVATFAGGSGASS</sequence>
<name>A0A6N9YGI0_9ACTN</name>
<dbReference type="EMBL" id="JAAGOB010000001">
    <property type="protein sequence ID" value="NED94103.1"/>
    <property type="molecule type" value="Genomic_DNA"/>
</dbReference>
<dbReference type="InterPro" id="IPR036291">
    <property type="entry name" value="NAD(P)-bd_dom_sf"/>
</dbReference>
<evidence type="ECO:0000256" key="3">
    <source>
        <dbReference type="ARBA" id="ARBA00022958"/>
    </source>
</evidence>
<dbReference type="InterPro" id="IPR036721">
    <property type="entry name" value="RCK_C_sf"/>
</dbReference>
<dbReference type="PRINTS" id="PR00335">
    <property type="entry name" value="KUPTAKETRKA"/>
</dbReference>
<dbReference type="GO" id="GO:0005886">
    <property type="term" value="C:plasma membrane"/>
    <property type="evidence" value="ECO:0007669"/>
    <property type="project" value="InterPro"/>
</dbReference>
<keyword evidence="4" id="KW-0520">NAD</keyword>
<dbReference type="InterPro" id="IPR006036">
    <property type="entry name" value="K_uptake_TrkA"/>
</dbReference>
<keyword evidence="3" id="KW-0630">Potassium</keyword>
<dbReference type="PROSITE" id="PS51202">
    <property type="entry name" value="RCK_C"/>
    <property type="match status" value="1"/>
</dbReference>
<keyword evidence="2" id="KW-0406">Ion transport</keyword>
<proteinExistence type="predicted"/>
<dbReference type="PANTHER" id="PTHR43833">
    <property type="entry name" value="POTASSIUM CHANNEL PROTEIN 2-RELATED-RELATED"/>
    <property type="match status" value="1"/>
</dbReference>
<keyword evidence="2" id="KW-0633">Potassium transport</keyword>
<feature type="domain" description="RCK C-terminal" evidence="6">
    <location>
        <begin position="133"/>
        <end position="216"/>
    </location>
</feature>
<dbReference type="PROSITE" id="PS51201">
    <property type="entry name" value="RCK_N"/>
    <property type="match status" value="1"/>
</dbReference>
<organism evidence="7 8">
    <name type="scientific">Phytoactinopolyspora alkaliphila</name>
    <dbReference type="NCBI Taxonomy" id="1783498"/>
    <lineage>
        <taxon>Bacteria</taxon>
        <taxon>Bacillati</taxon>
        <taxon>Actinomycetota</taxon>
        <taxon>Actinomycetes</taxon>
        <taxon>Jiangellales</taxon>
        <taxon>Jiangellaceae</taxon>
        <taxon>Phytoactinopolyspora</taxon>
    </lineage>
</organism>
<accession>A0A6N9YGI0</accession>
<keyword evidence="8" id="KW-1185">Reference proteome</keyword>
<gene>
    <name evidence="7" type="ORF">G1H11_02135</name>
</gene>
<dbReference type="Pfam" id="PF02080">
    <property type="entry name" value="TrkA_C"/>
    <property type="match status" value="1"/>
</dbReference>